<gene>
    <name evidence="1" type="ORF">NCTC11227_00240</name>
</gene>
<keyword evidence="1" id="KW-0378">Hydrolase</keyword>
<dbReference type="Gene3D" id="1.25.40.10">
    <property type="entry name" value="Tetratricopeptide repeat domain"/>
    <property type="match status" value="3"/>
</dbReference>
<dbReference type="EMBL" id="UGPW01000001">
    <property type="protein sequence ID" value="STY86264.1"/>
    <property type="molecule type" value="Genomic_DNA"/>
</dbReference>
<name>A0A378PHI2_9GAMM</name>
<evidence type="ECO:0000313" key="1">
    <source>
        <dbReference type="EMBL" id="STY86264.1"/>
    </source>
</evidence>
<dbReference type="GO" id="GO:0008233">
    <property type="term" value="F:peptidase activity"/>
    <property type="evidence" value="ECO:0007669"/>
    <property type="project" value="UniProtKB-KW"/>
</dbReference>
<evidence type="ECO:0000313" key="2">
    <source>
        <dbReference type="Proteomes" id="UP000255102"/>
    </source>
</evidence>
<protein>
    <submittedName>
        <fullName evidence="1">Zn-dependent protease, contains TPR repeats</fullName>
    </submittedName>
</protein>
<dbReference type="SUPFAM" id="SSF48452">
    <property type="entry name" value="TPR-like"/>
    <property type="match status" value="2"/>
</dbReference>
<dbReference type="Proteomes" id="UP000255102">
    <property type="component" value="Unassembled WGS sequence"/>
</dbReference>
<accession>A0A378PHI2</accession>
<dbReference type="RefSeq" id="WP_084260552.1">
    <property type="nucleotide sequence ID" value="NZ_CP011158.1"/>
</dbReference>
<dbReference type="GO" id="GO:0006508">
    <property type="term" value="P:proteolysis"/>
    <property type="evidence" value="ECO:0007669"/>
    <property type="project" value="UniProtKB-KW"/>
</dbReference>
<dbReference type="SMART" id="SM00028">
    <property type="entry name" value="TPR"/>
    <property type="match status" value="4"/>
</dbReference>
<dbReference type="Pfam" id="PF13432">
    <property type="entry name" value="TPR_16"/>
    <property type="match status" value="1"/>
</dbReference>
<sequence length="657" mass="74250">MNLLFWTCKHLIKKSRPASSLGVMHIKKTNKKRLALFLCFTLLMSHMHSAQAGVFDPLLKIILPFYKSDEDNKHPTTQDTHSDIAEDDEPVQLADDGNDEYYEPNAADLPSVLFDDTLLADNSELMLGAPDLYALLSAEFSADRGDVETALAIYKAESFKENATAVFERALSLSIEYDTPAESLAFAAAWQAKNPDHTPAWFYVTHLALKARDYNQAVQMLAMILEYDSKADLSLIFGSIFPNNPVDQRELFYALQNIDSINASVAVLRAGLLMRLDEYDASLLYINDALKAEPKNLAFINLKLDILSAANRTDDLWKFLHAKRRLLPKETSLYLYEIRHFINMGNLKDAWQLLLTAHKNTQDPDVILLSGLVGIDIGEYQKAVELLTPLTKNTDFASQAHYYLGIANERLGDLARARYHYERVKNDDFVLDARTKVVGFYLLDNNVSAAMSTLVRLRDEYEIYAADSYILQAEIHLRQGDIQSARDILMTANRQYPDNDRLLFTSYRLLEDDLDDTEKRLIINHLLSLDKHNPNYQLASAKLALIQNPNDEQALATAQSISTIRADDPLYDKDLQLEALIVLSENALVKGDYKTIINLLQAPYDVSLDLDAGILLLRAYQGLGDDDTVQRLLTELQNKYNLNQDSEAPTSTDTQSY</sequence>
<dbReference type="InterPro" id="IPR011990">
    <property type="entry name" value="TPR-like_helical_dom_sf"/>
</dbReference>
<dbReference type="AlphaFoldDB" id="A0A378PHI2"/>
<dbReference type="InterPro" id="IPR019734">
    <property type="entry name" value="TPR_rpt"/>
</dbReference>
<reference evidence="1 2" key="1">
    <citation type="submission" date="2018-06" db="EMBL/GenBank/DDBJ databases">
        <authorList>
            <consortium name="Pathogen Informatics"/>
            <person name="Doyle S."/>
        </authorList>
    </citation>
    <scope>NUCLEOTIDE SEQUENCE [LARGE SCALE GENOMIC DNA]</scope>
    <source>
        <strain evidence="1 2">NCTC11227</strain>
    </source>
</reference>
<dbReference type="STRING" id="29433.MOVS_01165"/>
<proteinExistence type="predicted"/>
<organism evidence="1 2">
    <name type="scientific">Moraxella ovis</name>
    <dbReference type="NCBI Taxonomy" id="29433"/>
    <lineage>
        <taxon>Bacteria</taxon>
        <taxon>Pseudomonadati</taxon>
        <taxon>Pseudomonadota</taxon>
        <taxon>Gammaproteobacteria</taxon>
        <taxon>Moraxellales</taxon>
        <taxon>Moraxellaceae</taxon>
        <taxon>Moraxella</taxon>
    </lineage>
</organism>
<keyword evidence="1" id="KW-0645">Protease</keyword>